<evidence type="ECO:0000313" key="1">
    <source>
        <dbReference type="EMBL" id="CAB4165932.1"/>
    </source>
</evidence>
<name>A0A6J5P4J8_9CAUD</name>
<protein>
    <submittedName>
        <fullName evidence="1">Uncharacterized protein</fullName>
    </submittedName>
</protein>
<gene>
    <name evidence="1" type="ORF">UFOVP844_1</name>
</gene>
<accession>A0A6J5P4J8</accession>
<reference evidence="1" key="1">
    <citation type="submission" date="2020-04" db="EMBL/GenBank/DDBJ databases">
        <authorList>
            <person name="Chiriac C."/>
            <person name="Salcher M."/>
            <person name="Ghai R."/>
            <person name="Kavagutti S V."/>
        </authorList>
    </citation>
    <scope>NUCLEOTIDE SEQUENCE</scope>
</reference>
<organism evidence="1">
    <name type="scientific">uncultured Caudovirales phage</name>
    <dbReference type="NCBI Taxonomy" id="2100421"/>
    <lineage>
        <taxon>Viruses</taxon>
        <taxon>Duplodnaviria</taxon>
        <taxon>Heunggongvirae</taxon>
        <taxon>Uroviricota</taxon>
        <taxon>Caudoviricetes</taxon>
        <taxon>Peduoviridae</taxon>
        <taxon>Maltschvirus</taxon>
        <taxon>Maltschvirus maltsch</taxon>
    </lineage>
</organism>
<sequence length="97" mass="11266">MTGQNRPFSYGDRDRRTYITYKSEMEIRCENDVNGNPIYIGRAKPGVAESDDKWQIAFHTWDANQSLTAKQWPQNAEGAASTDYEFVWNDRASYTYV</sequence>
<proteinExistence type="predicted"/>
<dbReference type="EMBL" id="LR796795">
    <property type="protein sequence ID" value="CAB4165932.1"/>
    <property type="molecule type" value="Genomic_DNA"/>
</dbReference>